<dbReference type="SUPFAM" id="SSF56420">
    <property type="entry name" value="Peptide deformylase"/>
    <property type="match status" value="1"/>
</dbReference>
<gene>
    <name evidence="4" type="ORF">A4V09_24130</name>
</gene>
<dbReference type="PANTHER" id="PTHR46558">
    <property type="entry name" value="TRACRIPTIONAL REGULATORY PROTEIN-RELATED-RELATED"/>
    <property type="match status" value="1"/>
</dbReference>
<dbReference type="EMBL" id="CP015405">
    <property type="protein sequence ID" value="ARE64908.1"/>
    <property type="molecule type" value="Genomic_DNA"/>
</dbReference>
<dbReference type="InterPro" id="IPR010982">
    <property type="entry name" value="Lambda_DNA-bd_dom_sf"/>
</dbReference>
<keyword evidence="2" id="KW-0238">DNA-binding</keyword>
<reference evidence="4" key="1">
    <citation type="submission" date="2017-04" db="EMBL/GenBank/DDBJ databases">
        <title>Complete Genome Sequences of Twelve Strains of a Stable Defined Moderately Diverse Mouse Microbiota 2 (sDMDMm2).</title>
        <authorList>
            <person name="Uchimura Y."/>
            <person name="Wyss M."/>
            <person name="Brugiroux S."/>
            <person name="Limenitakis J.P."/>
            <person name="Stecher B."/>
            <person name="McCoy K.D."/>
            <person name="Macpherson A.J."/>
        </authorList>
    </citation>
    <scope>NUCLEOTIDE SEQUENCE</scope>
    <source>
        <strain evidence="4">YL58</strain>
    </source>
</reference>
<dbReference type="PANTHER" id="PTHR46558:SF7">
    <property type="entry name" value="TRANSCRIPTIONAL REGULATOR"/>
    <property type="match status" value="1"/>
</dbReference>
<dbReference type="GO" id="GO:0042586">
    <property type="term" value="F:peptide deformylase activity"/>
    <property type="evidence" value="ECO:0007669"/>
    <property type="project" value="InterPro"/>
</dbReference>
<accession>A0A1V0QEM9</accession>
<organism evidence="4 5">
    <name type="scientific">Blautia pseudococcoides</name>
    <dbReference type="NCBI Taxonomy" id="1796616"/>
    <lineage>
        <taxon>Bacteria</taxon>
        <taxon>Bacillati</taxon>
        <taxon>Bacillota</taxon>
        <taxon>Clostridia</taxon>
        <taxon>Lachnospirales</taxon>
        <taxon>Lachnospiraceae</taxon>
        <taxon>Blautia</taxon>
    </lineage>
</organism>
<dbReference type="OrthoDB" id="48775at2"/>
<evidence type="ECO:0000256" key="2">
    <source>
        <dbReference type="ARBA" id="ARBA00023125"/>
    </source>
</evidence>
<dbReference type="Pfam" id="PF01381">
    <property type="entry name" value="HTH_3"/>
    <property type="match status" value="1"/>
</dbReference>
<dbReference type="GO" id="GO:0003677">
    <property type="term" value="F:DNA binding"/>
    <property type="evidence" value="ECO:0007669"/>
    <property type="project" value="UniProtKB-KW"/>
</dbReference>
<dbReference type="Gene3D" id="1.10.260.40">
    <property type="entry name" value="lambda repressor-like DNA-binding domains"/>
    <property type="match status" value="1"/>
</dbReference>
<evidence type="ECO:0000256" key="1">
    <source>
        <dbReference type="ARBA" id="ARBA00010759"/>
    </source>
</evidence>
<comment type="similarity">
    <text evidence="1">Belongs to the polypeptide deformylase family.</text>
</comment>
<dbReference type="AlphaFoldDB" id="A0A1V0QEM9"/>
<evidence type="ECO:0000259" key="3">
    <source>
        <dbReference type="PROSITE" id="PS50943"/>
    </source>
</evidence>
<dbReference type="InterPro" id="IPR023635">
    <property type="entry name" value="Peptide_deformylase"/>
</dbReference>
<dbReference type="Gene3D" id="3.90.45.10">
    <property type="entry name" value="Peptide deformylase"/>
    <property type="match status" value="1"/>
</dbReference>
<protein>
    <recommendedName>
        <fullName evidence="3">HTH cro/C1-type domain-containing protein</fullName>
    </recommendedName>
</protein>
<dbReference type="PROSITE" id="PS50943">
    <property type="entry name" value="HTH_CROC1"/>
    <property type="match status" value="1"/>
</dbReference>
<sequence length="183" mass="20667">MKNRIREFREQRGMTQEQLGNLVGTSGQAINAIETEKFEPSIWLAYDISCVFACSIEAVFFLMSARESQGRKAAGGTAMAIRELRYDGNPILRKQCREVENIDGRIRQILDDMMDTLHHTENSAALTANQVGILKRLVVIVYLDHTLKLIDPQGSGMHRRMPELSEPFCKDYPSTACYHSGSQ</sequence>
<dbReference type="CDD" id="cd00093">
    <property type="entry name" value="HTH_XRE"/>
    <property type="match status" value="1"/>
</dbReference>
<evidence type="ECO:0000313" key="5">
    <source>
        <dbReference type="Proteomes" id="UP000092574"/>
    </source>
</evidence>
<dbReference type="STRING" id="1796616.A4V09_24130"/>
<proteinExistence type="inferred from homology"/>
<dbReference type="InterPro" id="IPR001387">
    <property type="entry name" value="Cro/C1-type_HTH"/>
</dbReference>
<dbReference type="Pfam" id="PF01327">
    <property type="entry name" value="Pep_deformylase"/>
    <property type="match status" value="1"/>
</dbReference>
<dbReference type="InterPro" id="IPR036821">
    <property type="entry name" value="Peptide_deformylase_sf"/>
</dbReference>
<dbReference type="KEGG" id="byl:A4V09_24130"/>
<name>A0A1V0QEM9_9FIRM</name>
<keyword evidence="5" id="KW-1185">Reference proteome</keyword>
<dbReference type="Proteomes" id="UP000092574">
    <property type="component" value="Chromosome"/>
</dbReference>
<feature type="domain" description="HTH cro/C1-type" evidence="3">
    <location>
        <begin position="5"/>
        <end position="59"/>
    </location>
</feature>
<dbReference type="SUPFAM" id="SSF47413">
    <property type="entry name" value="lambda repressor-like DNA-binding domains"/>
    <property type="match status" value="1"/>
</dbReference>
<evidence type="ECO:0000313" key="4">
    <source>
        <dbReference type="EMBL" id="ARE64908.1"/>
    </source>
</evidence>
<dbReference type="SMART" id="SM00530">
    <property type="entry name" value="HTH_XRE"/>
    <property type="match status" value="1"/>
</dbReference>